<gene>
    <name evidence="2" type="ORF">SAMN05444380_1434</name>
</gene>
<reference evidence="2 3" key="1">
    <citation type="submission" date="2016-10" db="EMBL/GenBank/DDBJ databases">
        <authorList>
            <person name="de Groot N.N."/>
        </authorList>
    </citation>
    <scope>NUCLEOTIDE SEQUENCE [LARGE SCALE GENOMIC DNA]</scope>
    <source>
        <strain evidence="2 3">DSM 19012</strain>
    </source>
</reference>
<proteinExistence type="predicted"/>
<name>A0A1I2G162_9BACT</name>
<evidence type="ECO:0000313" key="3">
    <source>
        <dbReference type="Proteomes" id="UP000181976"/>
    </source>
</evidence>
<dbReference type="SMART" id="SM00953">
    <property type="entry name" value="RES"/>
    <property type="match status" value="1"/>
</dbReference>
<dbReference type="OrthoDB" id="9789501at2"/>
<dbReference type="Pfam" id="PF08808">
    <property type="entry name" value="RES"/>
    <property type="match status" value="1"/>
</dbReference>
<accession>A0A1I2G162</accession>
<organism evidence="2 3">
    <name type="scientific">Thermophagus xiamenensis</name>
    <dbReference type="NCBI Taxonomy" id="385682"/>
    <lineage>
        <taxon>Bacteria</taxon>
        <taxon>Pseudomonadati</taxon>
        <taxon>Bacteroidota</taxon>
        <taxon>Bacteroidia</taxon>
        <taxon>Marinilabiliales</taxon>
        <taxon>Marinilabiliaceae</taxon>
        <taxon>Thermophagus</taxon>
    </lineage>
</organism>
<dbReference type="EMBL" id="FONA01000043">
    <property type="protein sequence ID" value="SFF10757.1"/>
    <property type="molecule type" value="Genomic_DNA"/>
</dbReference>
<dbReference type="RefSeq" id="WP_010527101.1">
    <property type="nucleotide sequence ID" value="NZ_AFSL01000031.1"/>
</dbReference>
<dbReference type="Proteomes" id="UP000181976">
    <property type="component" value="Unassembled WGS sequence"/>
</dbReference>
<dbReference type="InterPro" id="IPR014914">
    <property type="entry name" value="RES_dom"/>
</dbReference>
<dbReference type="STRING" id="385682.SAMN05444380_1434"/>
<evidence type="ECO:0000259" key="1">
    <source>
        <dbReference type="SMART" id="SM00953"/>
    </source>
</evidence>
<sequence length="161" mass="18579">MKVFRIEREKYFETTLEEIGAALTEGYRWNSLSTYLVYTAESRALATLEVSAHLDLTEDLPTDRHFVEIDIPDDIMMLELETEDLPDRWDSKPPILETQFIGDDFVKEKNAAVLKVPSSFVPQEFNYLINPKHSDSERISVVSATPFNFDSRFQQPGIKET</sequence>
<keyword evidence="3" id="KW-1185">Reference proteome</keyword>
<dbReference type="eggNOG" id="COG5654">
    <property type="taxonomic scope" value="Bacteria"/>
</dbReference>
<feature type="domain" description="RES" evidence="1">
    <location>
        <begin position="15"/>
        <end position="143"/>
    </location>
</feature>
<dbReference type="AlphaFoldDB" id="A0A1I2G162"/>
<protein>
    <submittedName>
        <fullName evidence="2">RES domain-containing protein</fullName>
    </submittedName>
</protein>
<evidence type="ECO:0000313" key="2">
    <source>
        <dbReference type="EMBL" id="SFF10757.1"/>
    </source>
</evidence>
<dbReference type="InParanoid" id="A0A1I2G162"/>